<evidence type="ECO:0000313" key="1">
    <source>
        <dbReference type="EMBL" id="KAF0730195.1"/>
    </source>
</evidence>
<proteinExistence type="predicted"/>
<dbReference type="EMBL" id="VJMJ01000155">
    <property type="protein sequence ID" value="KAF0730195.1"/>
    <property type="molecule type" value="Genomic_DNA"/>
</dbReference>
<sequence length="76" mass="9198">MKLPLPANYFRCPPLSRQEMEQYRRQAFQHAKDLLEKADTTNPRYRWKRIADEAELEIFRGKDPTHPQKRRSTARI</sequence>
<comment type="caution">
    <text evidence="1">The sequence shown here is derived from an EMBL/GenBank/DDBJ whole genome shotgun (WGS) entry which is preliminary data.</text>
</comment>
<accession>A0A6G0WRZ7</accession>
<name>A0A6G0WRZ7_9STRA</name>
<keyword evidence="2" id="KW-1185">Reference proteome</keyword>
<gene>
    <name evidence="1" type="ORF">Ae201684_012200</name>
</gene>
<protein>
    <submittedName>
        <fullName evidence="1">Uncharacterized protein</fullName>
    </submittedName>
</protein>
<evidence type="ECO:0000313" key="2">
    <source>
        <dbReference type="Proteomes" id="UP000481153"/>
    </source>
</evidence>
<reference evidence="1 2" key="1">
    <citation type="submission" date="2019-07" db="EMBL/GenBank/DDBJ databases">
        <title>Genomics analysis of Aphanomyces spp. identifies a new class of oomycete effector associated with host adaptation.</title>
        <authorList>
            <person name="Gaulin E."/>
        </authorList>
    </citation>
    <scope>NUCLEOTIDE SEQUENCE [LARGE SCALE GENOMIC DNA]</scope>
    <source>
        <strain evidence="1 2">ATCC 201684</strain>
    </source>
</reference>
<dbReference type="Proteomes" id="UP000481153">
    <property type="component" value="Unassembled WGS sequence"/>
</dbReference>
<organism evidence="1 2">
    <name type="scientific">Aphanomyces euteiches</name>
    <dbReference type="NCBI Taxonomy" id="100861"/>
    <lineage>
        <taxon>Eukaryota</taxon>
        <taxon>Sar</taxon>
        <taxon>Stramenopiles</taxon>
        <taxon>Oomycota</taxon>
        <taxon>Saprolegniomycetes</taxon>
        <taxon>Saprolegniales</taxon>
        <taxon>Verrucalvaceae</taxon>
        <taxon>Aphanomyces</taxon>
    </lineage>
</organism>
<dbReference type="AlphaFoldDB" id="A0A6G0WRZ7"/>